<evidence type="ECO:0000313" key="2">
    <source>
        <dbReference type="EMBL" id="TDR85416.1"/>
    </source>
</evidence>
<organism evidence="2 3">
    <name type="scientific">Enterovirga rhinocerotis</name>
    <dbReference type="NCBI Taxonomy" id="1339210"/>
    <lineage>
        <taxon>Bacteria</taxon>
        <taxon>Pseudomonadati</taxon>
        <taxon>Pseudomonadota</taxon>
        <taxon>Alphaproteobacteria</taxon>
        <taxon>Hyphomicrobiales</taxon>
        <taxon>Methylobacteriaceae</taxon>
        <taxon>Enterovirga</taxon>
    </lineage>
</organism>
<dbReference type="InterPro" id="IPR007739">
    <property type="entry name" value="RgpF"/>
</dbReference>
<evidence type="ECO:0000256" key="1">
    <source>
        <dbReference type="SAM" id="Phobius"/>
    </source>
</evidence>
<dbReference type="RefSeq" id="WP_133774404.1">
    <property type="nucleotide sequence ID" value="NZ_SNZR01000017.1"/>
</dbReference>
<comment type="caution">
    <text evidence="2">The sequence shown here is derived from an EMBL/GenBank/DDBJ whole genome shotgun (WGS) entry which is preliminary data.</text>
</comment>
<feature type="transmembrane region" description="Helical" evidence="1">
    <location>
        <begin position="25"/>
        <end position="45"/>
    </location>
</feature>
<reference evidence="2 3" key="1">
    <citation type="submission" date="2019-03" db="EMBL/GenBank/DDBJ databases">
        <title>Genomic Encyclopedia of Type Strains, Phase IV (KMG-IV): sequencing the most valuable type-strain genomes for metagenomic binning, comparative biology and taxonomic classification.</title>
        <authorList>
            <person name="Goeker M."/>
        </authorList>
    </citation>
    <scope>NUCLEOTIDE SEQUENCE [LARGE SCALE GENOMIC DNA]</scope>
    <source>
        <strain evidence="2 3">DSM 25903</strain>
    </source>
</reference>
<gene>
    <name evidence="2" type="ORF">EV668_4537</name>
</gene>
<sequence>MISPTPRRHARGSKPIWKRILRRPYLAAMRVAGIGAGIAYVSPVFQALRSARLTSAVVPGSLRVATVAHVYYPELWPAIRAAHATLPAGARLIVTAPARQAALLAERAAGDPLVDVVEVPNRGRDIAPFLHLLQSGRLDGLDAVLKIHTKRSPHLRDGDLRRRLLYAALAGSRKATASILAQFADPKVGLVGLSWCFRSAPPYWMANRDRVEALAARMEGRPALGFFEGSMFWVRPSALAPLRALRLETSDFEEEGGQLDGALHHAVERVFPIAAAAAGFETRSLGGKTLVAATPPRDAALVALAMQAGLADRACG</sequence>
<proteinExistence type="predicted"/>
<protein>
    <submittedName>
        <fullName evidence="2">Rhamnan synthesis protein F</fullName>
    </submittedName>
</protein>
<accession>A0A4R7BNA8</accession>
<keyword evidence="1" id="KW-0812">Transmembrane</keyword>
<keyword evidence="1" id="KW-0472">Membrane</keyword>
<keyword evidence="3" id="KW-1185">Reference proteome</keyword>
<dbReference type="EMBL" id="SNZR01000017">
    <property type="protein sequence ID" value="TDR85416.1"/>
    <property type="molecule type" value="Genomic_DNA"/>
</dbReference>
<dbReference type="Proteomes" id="UP000295122">
    <property type="component" value="Unassembled WGS sequence"/>
</dbReference>
<dbReference type="OrthoDB" id="7220105at2"/>
<name>A0A4R7BNA8_9HYPH</name>
<dbReference type="AlphaFoldDB" id="A0A4R7BNA8"/>
<evidence type="ECO:0000313" key="3">
    <source>
        <dbReference type="Proteomes" id="UP000295122"/>
    </source>
</evidence>
<dbReference type="Pfam" id="PF05045">
    <property type="entry name" value="RgpF"/>
    <property type="match status" value="1"/>
</dbReference>
<keyword evidence="1" id="KW-1133">Transmembrane helix</keyword>